<keyword evidence="4" id="KW-1185">Reference proteome</keyword>
<organism evidence="3 4">
    <name type="scientific">Plasmodiophora brassicae</name>
    <name type="common">Clubroot disease agent</name>
    <dbReference type="NCBI Taxonomy" id="37360"/>
    <lineage>
        <taxon>Eukaryota</taxon>
        <taxon>Sar</taxon>
        <taxon>Rhizaria</taxon>
        <taxon>Endomyxa</taxon>
        <taxon>Phytomyxea</taxon>
        <taxon>Plasmodiophorida</taxon>
        <taxon>Plasmodiophoridae</taxon>
        <taxon>Plasmodiophora</taxon>
    </lineage>
</organism>
<evidence type="ECO:0000313" key="4">
    <source>
        <dbReference type="Proteomes" id="UP000039324"/>
    </source>
</evidence>
<dbReference type="SUPFAM" id="SSF52540">
    <property type="entry name" value="P-loop containing nucleoside triphosphate hydrolases"/>
    <property type="match status" value="1"/>
</dbReference>
<feature type="coiled-coil region" evidence="1">
    <location>
        <begin position="492"/>
        <end position="519"/>
    </location>
</feature>
<sequence length="777" mass="84658">MDAELRDLVHRLQRVGGSDEARLATWQSFVLVHSGPGAAAAHRLQYKVDQQAGHADITVVARDGTRRRYRASQAAPQEQRPRLQAAILDSALEWVCSGFHSTIVIVGQSGLPNPVAVADHLLATATDRILHEVADGNDHQEVTVALWEVDDHSKTAVDILSRSAPCLTWVPTTIQTGFRALHRVVTGQRRVLKPNEHPVQVQVQTVSQVHNIMDIAAATGSGPTCHRFWRVSVLDHVRNTTCALNVVEVADDALAIASLGRLLTQLADPATGAHVHAFRDTKLTEHVGPMLTHNSKSILVVCVADDEANFLGASTLLHMAEQVLTMTTPCVRNSGPGPSRAKADIVPYNSVRPDAPLDFPDGNVLNKKDQVDNVMRLSASLDDLEKQFDLYEPATCAVCPPATGCDPPGVRRRIGLSSGSDGGSQAGASKARIDDQEPSPASAGQTSQPLLASTEERLLHKEIQVANLLLENAHLQDRCQSLQGGSPVGSVLADADRRVDRLQRQVARLRRANADLELQLSSSTITGYRPKSDPSTGAIVRTRALTRALPPPTSSCFPMESVALRNLQRALDKAQAKVAAHEAKQADADRARNVAERAQRCLQSVLQKNAALSRTIDALQGQCASLKESAQEAADRVRNWHRSPIDRALAVLTVLVQADRAEGCLRDTQRQVDYGHDKIRTLEAELTLVRAMCDDTTRGVRPPSATAPDRGHVPMSRLLHQLESEVMALQPASSQTRCLKLLHSARQSLQAMDRDHMEMSRRMHRWSTLVKSISRSP</sequence>
<evidence type="ECO:0000313" key="3">
    <source>
        <dbReference type="EMBL" id="CEO97656.1"/>
    </source>
</evidence>
<evidence type="ECO:0000256" key="2">
    <source>
        <dbReference type="SAM" id="MobiDB-lite"/>
    </source>
</evidence>
<keyword evidence="1" id="KW-0175">Coiled coil</keyword>
<dbReference type="Proteomes" id="UP000039324">
    <property type="component" value="Unassembled WGS sequence"/>
</dbReference>
<evidence type="ECO:0008006" key="5">
    <source>
        <dbReference type="Google" id="ProtNLM"/>
    </source>
</evidence>
<evidence type="ECO:0000256" key="1">
    <source>
        <dbReference type="SAM" id="Coils"/>
    </source>
</evidence>
<proteinExistence type="predicted"/>
<dbReference type="EMBL" id="CDSF01000079">
    <property type="protein sequence ID" value="CEO97656.1"/>
    <property type="molecule type" value="Genomic_DNA"/>
</dbReference>
<feature type="region of interest" description="Disordered" evidence="2">
    <location>
        <begin position="410"/>
        <end position="448"/>
    </location>
</feature>
<dbReference type="InterPro" id="IPR027417">
    <property type="entry name" value="P-loop_NTPase"/>
</dbReference>
<dbReference type="SUPFAM" id="SSF57997">
    <property type="entry name" value="Tropomyosin"/>
    <property type="match status" value="1"/>
</dbReference>
<accession>A0A0G4IRD9</accession>
<reference evidence="3 4" key="1">
    <citation type="submission" date="2015-02" db="EMBL/GenBank/DDBJ databases">
        <authorList>
            <person name="Chooi Y.-H."/>
        </authorList>
    </citation>
    <scope>NUCLEOTIDE SEQUENCE [LARGE SCALE GENOMIC DNA]</scope>
    <source>
        <strain evidence="3">E3</strain>
    </source>
</reference>
<gene>
    <name evidence="3" type="ORF">PBRA_001001</name>
</gene>
<name>A0A0G4IRD9_PLABS</name>
<protein>
    <recommendedName>
        <fullName evidence="5">Kinesin motor domain-containing protein</fullName>
    </recommendedName>
</protein>
<dbReference type="AlphaFoldDB" id="A0A0G4IRD9"/>
<feature type="coiled-coil region" evidence="1">
    <location>
        <begin position="564"/>
        <end position="636"/>
    </location>
</feature>